<accession>A0A256GV67</accession>
<dbReference type="Proteomes" id="UP000216188">
    <property type="component" value="Unassembled WGS sequence"/>
</dbReference>
<gene>
    <name evidence="2" type="ORF">CEV34_0136</name>
</gene>
<dbReference type="EMBL" id="NNRM01000003">
    <property type="protein sequence ID" value="OYR30810.1"/>
    <property type="molecule type" value="Genomic_DNA"/>
</dbReference>
<protein>
    <submittedName>
        <fullName evidence="2">Uncharacterized protein</fullName>
    </submittedName>
</protein>
<feature type="region of interest" description="Disordered" evidence="1">
    <location>
        <begin position="1"/>
        <end position="23"/>
    </location>
</feature>
<name>A0A256GV67_9HYPH</name>
<reference evidence="2 3" key="1">
    <citation type="submission" date="2017-07" db="EMBL/GenBank/DDBJ databases">
        <title>Phylogenetic study on the rhizospheric bacterium Ochrobactrum sp. A44.</title>
        <authorList>
            <person name="Krzyzanowska D.M."/>
            <person name="Ossowicki A."/>
            <person name="Rajewska M."/>
            <person name="Maciag T."/>
            <person name="Kaczynski Z."/>
            <person name="Czerwicka M."/>
            <person name="Jafra S."/>
        </authorList>
    </citation>
    <scope>NUCLEOTIDE SEQUENCE [LARGE SCALE GENOMIC DNA]</scope>
    <source>
        <strain evidence="2 3">CCUG 30717</strain>
    </source>
</reference>
<organism evidence="2 3">
    <name type="scientific">Brucella pseudogrignonensis</name>
    <dbReference type="NCBI Taxonomy" id="419475"/>
    <lineage>
        <taxon>Bacteria</taxon>
        <taxon>Pseudomonadati</taxon>
        <taxon>Pseudomonadota</taxon>
        <taxon>Alphaproteobacteria</taxon>
        <taxon>Hyphomicrobiales</taxon>
        <taxon>Brucellaceae</taxon>
        <taxon>Brucella/Ochrobactrum group</taxon>
        <taxon>Brucella</taxon>
    </lineage>
</organism>
<feature type="compositionally biased region" description="Basic and acidic residues" evidence="1">
    <location>
        <begin position="8"/>
        <end position="20"/>
    </location>
</feature>
<dbReference type="AlphaFoldDB" id="A0A256GV67"/>
<comment type="caution">
    <text evidence="2">The sequence shown here is derived from an EMBL/GenBank/DDBJ whole genome shotgun (WGS) entry which is preliminary data.</text>
</comment>
<keyword evidence="3" id="KW-1185">Reference proteome</keyword>
<proteinExistence type="predicted"/>
<evidence type="ECO:0000256" key="1">
    <source>
        <dbReference type="SAM" id="MobiDB-lite"/>
    </source>
</evidence>
<evidence type="ECO:0000313" key="3">
    <source>
        <dbReference type="Proteomes" id="UP000216188"/>
    </source>
</evidence>
<evidence type="ECO:0000313" key="2">
    <source>
        <dbReference type="EMBL" id="OYR30810.1"/>
    </source>
</evidence>
<sequence>MAQTGHGSESKKLERCDSFKRSPRSSIKLVSYKLISVRLPHPRTSVPAGSA</sequence>